<evidence type="ECO:0000313" key="9">
    <source>
        <dbReference type="Proteomes" id="UP000683507"/>
    </source>
</evidence>
<evidence type="ECO:0000256" key="5">
    <source>
        <dbReference type="ARBA" id="ARBA00023163"/>
    </source>
</evidence>
<dbReference type="InterPro" id="IPR013325">
    <property type="entry name" value="RNA_pol_sigma_r2"/>
</dbReference>
<accession>A0A916JLW5</accession>
<dbReference type="Pfam" id="PF04542">
    <property type="entry name" value="Sigma70_r2"/>
    <property type="match status" value="1"/>
</dbReference>
<dbReference type="RefSeq" id="WP_258541546.1">
    <property type="nucleotide sequence ID" value="NZ_OU015584.1"/>
</dbReference>
<dbReference type="GO" id="GO:0016987">
    <property type="term" value="F:sigma factor activity"/>
    <property type="evidence" value="ECO:0007669"/>
    <property type="project" value="UniProtKB-KW"/>
</dbReference>
<evidence type="ECO:0000256" key="1">
    <source>
        <dbReference type="ARBA" id="ARBA00010641"/>
    </source>
</evidence>
<evidence type="ECO:0000259" key="7">
    <source>
        <dbReference type="Pfam" id="PF08281"/>
    </source>
</evidence>
<dbReference type="SUPFAM" id="SSF88946">
    <property type="entry name" value="Sigma2 domain of RNA polymerase sigma factors"/>
    <property type="match status" value="1"/>
</dbReference>
<dbReference type="InterPro" id="IPR036388">
    <property type="entry name" value="WH-like_DNA-bd_sf"/>
</dbReference>
<dbReference type="InterPro" id="IPR013249">
    <property type="entry name" value="RNA_pol_sigma70_r4_t2"/>
</dbReference>
<feature type="domain" description="RNA polymerase sigma-70 region 2" evidence="6">
    <location>
        <begin position="12"/>
        <end position="73"/>
    </location>
</feature>
<evidence type="ECO:0000256" key="3">
    <source>
        <dbReference type="ARBA" id="ARBA00023082"/>
    </source>
</evidence>
<evidence type="ECO:0000313" key="8">
    <source>
        <dbReference type="EMBL" id="CAG5080504.1"/>
    </source>
</evidence>
<dbReference type="EMBL" id="OU015584">
    <property type="protein sequence ID" value="CAG5080504.1"/>
    <property type="molecule type" value="Genomic_DNA"/>
</dbReference>
<keyword evidence="3" id="KW-0731">Sigma factor</keyword>
<dbReference type="Gene3D" id="1.10.1740.10">
    <property type="match status" value="1"/>
</dbReference>
<evidence type="ECO:0000256" key="4">
    <source>
        <dbReference type="ARBA" id="ARBA00023125"/>
    </source>
</evidence>
<keyword evidence="9" id="KW-1185">Reference proteome</keyword>
<dbReference type="AlphaFoldDB" id="A0A916JLW5"/>
<dbReference type="Gene3D" id="1.10.10.10">
    <property type="entry name" value="Winged helix-like DNA-binding domain superfamily/Winged helix DNA-binding domain"/>
    <property type="match status" value="1"/>
</dbReference>
<dbReference type="InterPro" id="IPR007627">
    <property type="entry name" value="RNA_pol_sigma70_r2"/>
</dbReference>
<protein>
    <submittedName>
        <fullName evidence="8">RNA polymerase sigma factor YlaC</fullName>
    </submittedName>
</protein>
<evidence type="ECO:0000256" key="2">
    <source>
        <dbReference type="ARBA" id="ARBA00023015"/>
    </source>
</evidence>
<dbReference type="Proteomes" id="UP000683507">
    <property type="component" value="Chromosome"/>
</dbReference>
<dbReference type="CDD" id="cd06171">
    <property type="entry name" value="Sigma70_r4"/>
    <property type="match status" value="1"/>
</dbReference>
<dbReference type="NCBIfam" id="TIGR02937">
    <property type="entry name" value="sigma70-ECF"/>
    <property type="match status" value="1"/>
</dbReference>
<dbReference type="PANTHER" id="PTHR43133">
    <property type="entry name" value="RNA POLYMERASE ECF-TYPE SIGMA FACTO"/>
    <property type="match status" value="1"/>
</dbReference>
<sequence length="162" mass="19209">MNRREYNKVVVTYSENVFRYAFKWTRNEQDSKDLVQDVFGKLWEFRKKVEFKSAKPWLFTCMHNALVNFSKKKSVVEHILDVNAKMPIMYQPNYALKDLLQKSLAQLSDVQRSIVILRDSEGYSYEEIGDILELSESQVKVYLFRARKKVKEQLKDLSELVA</sequence>
<dbReference type="Pfam" id="PF08281">
    <property type="entry name" value="Sigma70_r4_2"/>
    <property type="match status" value="1"/>
</dbReference>
<dbReference type="GO" id="GO:0003677">
    <property type="term" value="F:DNA binding"/>
    <property type="evidence" value="ECO:0007669"/>
    <property type="project" value="UniProtKB-KW"/>
</dbReference>
<dbReference type="InterPro" id="IPR039425">
    <property type="entry name" value="RNA_pol_sigma-70-like"/>
</dbReference>
<proteinExistence type="inferred from homology"/>
<reference evidence="8" key="1">
    <citation type="submission" date="2021-04" db="EMBL/GenBank/DDBJ databases">
        <authorList>
            <person name="Rodrigo-Torres L."/>
            <person name="Arahal R. D."/>
            <person name="Lucena T."/>
        </authorList>
    </citation>
    <scope>NUCLEOTIDE SEQUENCE</scope>
    <source>
        <strain evidence="8">AS29M-1</strain>
    </source>
</reference>
<dbReference type="GO" id="GO:0006352">
    <property type="term" value="P:DNA-templated transcription initiation"/>
    <property type="evidence" value="ECO:0007669"/>
    <property type="project" value="InterPro"/>
</dbReference>
<keyword evidence="2" id="KW-0805">Transcription regulation</keyword>
<organism evidence="8 9">
    <name type="scientific">Parvicella tangerina</name>
    <dbReference type="NCBI Taxonomy" id="2829795"/>
    <lineage>
        <taxon>Bacteria</taxon>
        <taxon>Pseudomonadati</taxon>
        <taxon>Bacteroidota</taxon>
        <taxon>Flavobacteriia</taxon>
        <taxon>Flavobacteriales</taxon>
        <taxon>Parvicellaceae</taxon>
        <taxon>Parvicella</taxon>
    </lineage>
</organism>
<dbReference type="KEGG" id="ptan:CRYO30217_01346"/>
<name>A0A916JLW5_9FLAO</name>
<dbReference type="PANTHER" id="PTHR43133:SF8">
    <property type="entry name" value="RNA POLYMERASE SIGMA FACTOR HI_1459-RELATED"/>
    <property type="match status" value="1"/>
</dbReference>
<dbReference type="SUPFAM" id="SSF88659">
    <property type="entry name" value="Sigma3 and sigma4 domains of RNA polymerase sigma factors"/>
    <property type="match status" value="1"/>
</dbReference>
<dbReference type="InterPro" id="IPR014284">
    <property type="entry name" value="RNA_pol_sigma-70_dom"/>
</dbReference>
<keyword evidence="4" id="KW-0238">DNA-binding</keyword>
<feature type="domain" description="RNA polymerase sigma factor 70 region 4 type 2" evidence="7">
    <location>
        <begin position="99"/>
        <end position="149"/>
    </location>
</feature>
<keyword evidence="5" id="KW-0804">Transcription</keyword>
<dbReference type="InterPro" id="IPR013324">
    <property type="entry name" value="RNA_pol_sigma_r3/r4-like"/>
</dbReference>
<gene>
    <name evidence="8" type="primary">ylaC_1</name>
    <name evidence="8" type="ORF">CRYO30217_01346</name>
</gene>
<evidence type="ECO:0000259" key="6">
    <source>
        <dbReference type="Pfam" id="PF04542"/>
    </source>
</evidence>
<comment type="similarity">
    <text evidence="1">Belongs to the sigma-70 factor family. ECF subfamily.</text>
</comment>